<evidence type="ECO:0000259" key="9">
    <source>
        <dbReference type="PROSITE" id="PS50111"/>
    </source>
</evidence>
<sequence length="577" mass="66486">MQIILQKAKNWNELIDSPTETDIEQINERAKKRLGFSCIDKETLTFVREAGELILPYKSKICEKLFRYFTSDGQLKEIALTYSNEEHFQRLLSKYIEEFFEAKVNQQYIDSRISIGKVKSKIHITPELFIPAYQIFVQLITGILIEKLTNKPKQLMDYLSAIQKLATYDLQLIVQTYVDRTEADFLKRMSDMLNRICRSEKTKQLIFSMEKQIDEIHNVTANSEEISASIEDISNNIEKVAEETNDALQSAEKSKGTIQQSLTNIHQMGDVFHTLQDHVNRLTKEIKNAETFITMIKEIADQTNLLALNASIEAARVGEHGKGFAVVASEIRKLSENTNMQIEQITTSLNHLLEGSNNVTEKIVQTGELVEKSVTESGYAEQALDQIVENMKTITESTSQIAAMGEAQTAAIQDISSRMTNIFNQSTETQQIAKETGKLFYELSKDMEDYRNLFLRLNLYLTEKDILQMAKTDHLLWKWKVYNVLLGVEEMDSKEVISHKDCRLGKWYYGHELEQVKNNMAFQEIEEPHKKVHEYAKGAIDYYKNNDLQSAEEMYNQLVEVSELMIQKIDELIKQVS</sequence>
<organism evidence="10 11">
    <name type="scientific">Fervidibacillus halotolerans</name>
    <dbReference type="NCBI Taxonomy" id="2980027"/>
    <lineage>
        <taxon>Bacteria</taxon>
        <taxon>Bacillati</taxon>
        <taxon>Bacillota</taxon>
        <taxon>Bacilli</taxon>
        <taxon>Bacillales</taxon>
        <taxon>Bacillaceae</taxon>
        <taxon>Fervidibacillus</taxon>
    </lineage>
</organism>
<evidence type="ECO:0000256" key="3">
    <source>
        <dbReference type="ARBA" id="ARBA00022989"/>
    </source>
</evidence>
<evidence type="ECO:0000313" key="11">
    <source>
        <dbReference type="Proteomes" id="UP001164726"/>
    </source>
</evidence>
<dbReference type="Pfam" id="PF13682">
    <property type="entry name" value="CZB"/>
    <property type="match status" value="1"/>
</dbReference>
<accession>A0A9E8M0Z6</accession>
<dbReference type="GO" id="GO:0004888">
    <property type="term" value="F:transmembrane signaling receptor activity"/>
    <property type="evidence" value="ECO:0007669"/>
    <property type="project" value="InterPro"/>
</dbReference>
<dbReference type="InterPro" id="IPR025991">
    <property type="entry name" value="Chemoreceptor_zinc-bind_dom"/>
</dbReference>
<evidence type="ECO:0000256" key="4">
    <source>
        <dbReference type="ARBA" id="ARBA00023136"/>
    </source>
</evidence>
<dbReference type="SUPFAM" id="SSF46458">
    <property type="entry name" value="Globin-like"/>
    <property type="match status" value="1"/>
</dbReference>
<comment type="similarity">
    <text evidence="6">Belongs to the methyl-accepting chemotaxis (MCP) protein family.</text>
</comment>
<proteinExistence type="inferred from homology"/>
<dbReference type="SMART" id="SM00283">
    <property type="entry name" value="MA"/>
    <property type="match status" value="1"/>
</dbReference>
<dbReference type="Gene3D" id="1.10.287.950">
    <property type="entry name" value="Methyl-accepting chemotaxis protein"/>
    <property type="match status" value="1"/>
</dbReference>
<evidence type="ECO:0000256" key="7">
    <source>
        <dbReference type="PROSITE-ProRule" id="PRU00284"/>
    </source>
</evidence>
<dbReference type="InterPro" id="IPR044398">
    <property type="entry name" value="Globin-sensor_dom"/>
</dbReference>
<dbReference type="RefSeq" id="WP_275421323.1">
    <property type="nucleotide sequence ID" value="NZ_CP106877.1"/>
</dbReference>
<dbReference type="GO" id="GO:0006935">
    <property type="term" value="P:chemotaxis"/>
    <property type="evidence" value="ECO:0007669"/>
    <property type="project" value="InterPro"/>
</dbReference>
<dbReference type="GO" id="GO:0007165">
    <property type="term" value="P:signal transduction"/>
    <property type="evidence" value="ECO:0007669"/>
    <property type="project" value="UniProtKB-KW"/>
</dbReference>
<dbReference type="Pfam" id="PF11563">
    <property type="entry name" value="Protoglobin"/>
    <property type="match status" value="1"/>
</dbReference>
<evidence type="ECO:0000313" key="10">
    <source>
        <dbReference type="EMBL" id="WAA13176.1"/>
    </source>
</evidence>
<dbReference type="EMBL" id="CP106877">
    <property type="protein sequence ID" value="WAA13176.1"/>
    <property type="molecule type" value="Genomic_DNA"/>
</dbReference>
<reference evidence="10" key="1">
    <citation type="submission" date="2022-09" db="EMBL/GenBank/DDBJ databases">
        <title>Complete Genomes of Fervidibacillus albus and Fervidibacillus halotolerans isolated from tidal flat sediments.</title>
        <authorList>
            <person name="Kwon K.K."/>
            <person name="Yang S.-H."/>
            <person name="Park M.J."/>
            <person name="Oh H.-M."/>
        </authorList>
    </citation>
    <scope>NUCLEOTIDE SEQUENCE</scope>
    <source>
        <strain evidence="10">MEBiC13594</strain>
    </source>
</reference>
<dbReference type="PANTHER" id="PTHR32089">
    <property type="entry name" value="METHYL-ACCEPTING CHEMOTAXIS PROTEIN MCPB"/>
    <property type="match status" value="1"/>
</dbReference>
<dbReference type="InterPro" id="IPR012292">
    <property type="entry name" value="Globin/Proto"/>
</dbReference>
<gene>
    <name evidence="10" type="ORF">OE105_03335</name>
</gene>
<protein>
    <submittedName>
        <fullName evidence="10">Methyl-accepting chemotaxis protein</fullName>
    </submittedName>
</protein>
<evidence type="ECO:0000256" key="2">
    <source>
        <dbReference type="ARBA" id="ARBA00022692"/>
    </source>
</evidence>
<dbReference type="GO" id="GO:0019825">
    <property type="term" value="F:oxygen binding"/>
    <property type="evidence" value="ECO:0007669"/>
    <property type="project" value="InterPro"/>
</dbReference>
<dbReference type="Proteomes" id="UP001164726">
    <property type="component" value="Chromosome"/>
</dbReference>
<keyword evidence="4" id="KW-0472">Membrane</keyword>
<dbReference type="InterPro" id="IPR004089">
    <property type="entry name" value="MCPsignal_dom"/>
</dbReference>
<dbReference type="PROSITE" id="PS50111">
    <property type="entry name" value="CHEMOTAXIS_TRANSDUC_2"/>
    <property type="match status" value="1"/>
</dbReference>
<feature type="coiled-coil region" evidence="8">
    <location>
        <begin position="223"/>
        <end position="254"/>
    </location>
</feature>
<dbReference type="CDD" id="cd01068">
    <property type="entry name" value="globin_sensor"/>
    <property type="match status" value="1"/>
</dbReference>
<comment type="subcellular location">
    <subcellularLocation>
        <location evidence="1">Membrane</location>
        <topology evidence="1">Multi-pass membrane protein</topology>
    </subcellularLocation>
</comment>
<keyword evidence="2" id="KW-0812">Transmembrane</keyword>
<dbReference type="InterPro" id="IPR039379">
    <property type="entry name" value="Protoglobin_sensor_dom"/>
</dbReference>
<dbReference type="Gene3D" id="1.20.120.30">
    <property type="entry name" value="Aspartate receptor, ligand-binding domain"/>
    <property type="match status" value="1"/>
</dbReference>
<dbReference type="PANTHER" id="PTHR32089:SF119">
    <property type="entry name" value="METHYL-ACCEPTING CHEMOTAXIS PROTEIN CTPL"/>
    <property type="match status" value="1"/>
</dbReference>
<evidence type="ECO:0000256" key="1">
    <source>
        <dbReference type="ARBA" id="ARBA00004141"/>
    </source>
</evidence>
<evidence type="ECO:0000256" key="5">
    <source>
        <dbReference type="ARBA" id="ARBA00023224"/>
    </source>
</evidence>
<feature type="domain" description="Methyl-accepting transducer" evidence="9">
    <location>
        <begin position="210"/>
        <end position="423"/>
    </location>
</feature>
<dbReference type="InterPro" id="IPR009050">
    <property type="entry name" value="Globin-like_sf"/>
</dbReference>
<keyword evidence="11" id="KW-1185">Reference proteome</keyword>
<dbReference type="Gene3D" id="1.10.490.10">
    <property type="entry name" value="Globins"/>
    <property type="match status" value="1"/>
</dbReference>
<dbReference type="PRINTS" id="PR00260">
    <property type="entry name" value="CHEMTRNSDUCR"/>
</dbReference>
<keyword evidence="8" id="KW-0175">Coiled coil</keyword>
<dbReference type="Pfam" id="PF00015">
    <property type="entry name" value="MCPsignal"/>
    <property type="match status" value="1"/>
</dbReference>
<evidence type="ECO:0000256" key="8">
    <source>
        <dbReference type="SAM" id="Coils"/>
    </source>
</evidence>
<dbReference type="CDD" id="cd11386">
    <property type="entry name" value="MCP_signal"/>
    <property type="match status" value="1"/>
</dbReference>
<evidence type="ECO:0000256" key="6">
    <source>
        <dbReference type="ARBA" id="ARBA00029447"/>
    </source>
</evidence>
<dbReference type="InterPro" id="IPR004090">
    <property type="entry name" value="Chemotax_Me-accpt_rcpt"/>
</dbReference>
<keyword evidence="5 7" id="KW-0807">Transducer</keyword>
<dbReference type="AlphaFoldDB" id="A0A9E8M0Z6"/>
<dbReference type="SUPFAM" id="SSF58104">
    <property type="entry name" value="Methyl-accepting chemotaxis protein (MCP) signaling domain"/>
    <property type="match status" value="1"/>
</dbReference>
<dbReference type="GO" id="GO:0020037">
    <property type="term" value="F:heme binding"/>
    <property type="evidence" value="ECO:0007669"/>
    <property type="project" value="InterPro"/>
</dbReference>
<dbReference type="GO" id="GO:0016020">
    <property type="term" value="C:membrane"/>
    <property type="evidence" value="ECO:0007669"/>
    <property type="project" value="UniProtKB-SubCell"/>
</dbReference>
<name>A0A9E8M0Z6_9BACI</name>
<keyword evidence="3" id="KW-1133">Transmembrane helix</keyword>
<dbReference type="KEGG" id="fhl:OE105_03335"/>